<organism evidence="4 5">
    <name type="scientific">Clonostachys solani</name>
    <dbReference type="NCBI Taxonomy" id="160281"/>
    <lineage>
        <taxon>Eukaryota</taxon>
        <taxon>Fungi</taxon>
        <taxon>Dikarya</taxon>
        <taxon>Ascomycota</taxon>
        <taxon>Pezizomycotina</taxon>
        <taxon>Sordariomycetes</taxon>
        <taxon>Hypocreomycetidae</taxon>
        <taxon>Hypocreales</taxon>
        <taxon>Bionectriaceae</taxon>
        <taxon>Clonostachys</taxon>
    </lineage>
</organism>
<dbReference type="SUPFAM" id="SSF48403">
    <property type="entry name" value="Ankyrin repeat"/>
    <property type="match status" value="1"/>
</dbReference>
<protein>
    <submittedName>
        <fullName evidence="4">Uncharacterized protein</fullName>
    </submittedName>
</protein>
<evidence type="ECO:0000256" key="3">
    <source>
        <dbReference type="PROSITE-ProRule" id="PRU00023"/>
    </source>
</evidence>
<comment type="caution">
    <text evidence="4">The sequence shown here is derived from an EMBL/GenBank/DDBJ whole genome shotgun (WGS) entry which is preliminary data.</text>
</comment>
<dbReference type="PROSITE" id="PS50088">
    <property type="entry name" value="ANK_REPEAT"/>
    <property type="match status" value="2"/>
</dbReference>
<dbReference type="Gene3D" id="1.25.40.20">
    <property type="entry name" value="Ankyrin repeat-containing domain"/>
    <property type="match status" value="3"/>
</dbReference>
<dbReference type="AlphaFoldDB" id="A0A9P0ESN9"/>
<dbReference type="InterPro" id="IPR002110">
    <property type="entry name" value="Ankyrin_rpt"/>
</dbReference>
<keyword evidence="5" id="KW-1185">Reference proteome</keyword>
<gene>
    <name evidence="4" type="ORF">CSOL1703_00008551</name>
</gene>
<evidence type="ECO:0000256" key="1">
    <source>
        <dbReference type="ARBA" id="ARBA00022737"/>
    </source>
</evidence>
<sequence>MALKSALELRRLHPSKMLGNHIFEPRWTPLCLAIYSDNMEAAEFLLLKGAPPILDVEGQMGILHVACMTNHASALKWAVEMGYDTELDAFDSRGKAPLDYASLYRNWDCFRLMISYGADVNSVVVWEGLEDNPDEDPLQQMLYDAIYSGRFKDALDLLDTGVNPDLPIYKDDVSLLNLLCQVPWSGNDSWSWGDDDDERRLNDCSDFISDQRHALALIKNLMSLGLDIQDICREYTPLSAAAECGNILAARHLIKLGASVDGKPGLVFTPLGRACTPSRANSDMASLLLDSGASVHRPYATSCPPLWTKEPNPVRTCQQQEVMIDLLMEKGAGVLRGTSSGDSTHYTPLESLLFRKEVQRFKSLLARCQTSRLGTDDLVGFWKMSRPLDALHPEITALILDLDTSGVISHVDTSALAVQVSGMAEGNKMSVRNAVVLKLLNQDAPLIGTSLLRDAIEYGASPVVIRNLLAKGADPNQKSEQERTILRSVLENKLLSQENKRAYTRCLLDAGVSIYENAGPRYISPRIFSLPFVHVRYAAGSRPTQNQRKFQADQIRNAATLQLPEPPEESMTHLGLAISQGRAASDIVDLMLESQPLRDHPSEIVYAYLNLAIHNCNMGALQAIAKSTDTALVLVREHASRFIHELLDYKSEATTSRDIVDAASATVDCLEMVSESSKADWSCVPLPSTTGDRTAGEKLLAIISEDHPLLDNSYGAALSRSCRQRIRFMADDLRPTFLRSPSR</sequence>
<dbReference type="Pfam" id="PF12796">
    <property type="entry name" value="Ank_2"/>
    <property type="match status" value="1"/>
</dbReference>
<proteinExistence type="predicted"/>
<dbReference type="EMBL" id="CABFOC020000082">
    <property type="protein sequence ID" value="CAH0058073.1"/>
    <property type="molecule type" value="Genomic_DNA"/>
</dbReference>
<keyword evidence="2 3" id="KW-0040">ANK repeat</keyword>
<evidence type="ECO:0000256" key="2">
    <source>
        <dbReference type="ARBA" id="ARBA00023043"/>
    </source>
</evidence>
<dbReference type="SMART" id="SM00248">
    <property type="entry name" value="ANK"/>
    <property type="match status" value="6"/>
</dbReference>
<evidence type="ECO:0000313" key="5">
    <source>
        <dbReference type="Proteomes" id="UP000775872"/>
    </source>
</evidence>
<evidence type="ECO:0000313" key="4">
    <source>
        <dbReference type="EMBL" id="CAH0058073.1"/>
    </source>
</evidence>
<name>A0A9P0ESN9_9HYPO</name>
<dbReference type="PANTHER" id="PTHR24198:SF165">
    <property type="entry name" value="ANKYRIN REPEAT-CONTAINING PROTEIN-RELATED"/>
    <property type="match status" value="1"/>
</dbReference>
<feature type="repeat" description="ANK" evidence="3">
    <location>
        <begin position="93"/>
        <end position="125"/>
    </location>
</feature>
<feature type="repeat" description="ANK" evidence="3">
    <location>
        <begin position="447"/>
        <end position="480"/>
    </location>
</feature>
<accession>A0A9P0ESN9</accession>
<dbReference type="Proteomes" id="UP000775872">
    <property type="component" value="Unassembled WGS sequence"/>
</dbReference>
<dbReference type="PROSITE" id="PS50297">
    <property type="entry name" value="ANK_REP_REGION"/>
    <property type="match status" value="1"/>
</dbReference>
<reference evidence="4" key="1">
    <citation type="submission" date="2021-10" db="EMBL/GenBank/DDBJ databases">
        <authorList>
            <person name="Piombo E."/>
        </authorList>
    </citation>
    <scope>NUCLEOTIDE SEQUENCE</scope>
</reference>
<keyword evidence="1" id="KW-0677">Repeat</keyword>
<dbReference type="InterPro" id="IPR036770">
    <property type="entry name" value="Ankyrin_rpt-contain_sf"/>
</dbReference>
<dbReference type="PANTHER" id="PTHR24198">
    <property type="entry name" value="ANKYRIN REPEAT AND PROTEIN KINASE DOMAIN-CONTAINING PROTEIN"/>
    <property type="match status" value="1"/>
</dbReference>